<evidence type="ECO:0000313" key="2">
    <source>
        <dbReference type="EMBL" id="OWP61997.1"/>
    </source>
</evidence>
<evidence type="ECO:0000256" key="1">
    <source>
        <dbReference type="SAM" id="SignalP"/>
    </source>
</evidence>
<accession>A0A246FHI6</accession>
<organism evidence="2 3">
    <name type="scientific">Hymenobacter amundsenii</name>
    <dbReference type="NCBI Taxonomy" id="2006685"/>
    <lineage>
        <taxon>Bacteria</taxon>
        <taxon>Pseudomonadati</taxon>
        <taxon>Bacteroidota</taxon>
        <taxon>Cytophagia</taxon>
        <taxon>Cytophagales</taxon>
        <taxon>Hymenobacteraceae</taxon>
        <taxon>Hymenobacter</taxon>
    </lineage>
</organism>
<dbReference type="AlphaFoldDB" id="A0A246FHI6"/>
<evidence type="ECO:0000313" key="3">
    <source>
        <dbReference type="Proteomes" id="UP000197277"/>
    </source>
</evidence>
<reference evidence="2 3" key="1">
    <citation type="submission" date="2017-06" db="EMBL/GenBank/DDBJ databases">
        <title>Hymenobacter amundsenii sp. nov. isolated from regoliths in Antarctica.</title>
        <authorList>
            <person name="Sedlacek I."/>
            <person name="Kralova S."/>
            <person name="Pantucek R."/>
            <person name="Svec P."/>
            <person name="Holochova P."/>
            <person name="Stankova E."/>
            <person name="Vrbovska V."/>
            <person name="Busse H.-J."/>
        </authorList>
    </citation>
    <scope>NUCLEOTIDE SEQUENCE [LARGE SCALE GENOMIC DNA]</scope>
    <source>
        <strain evidence="2 3">CCM 8682</strain>
    </source>
</reference>
<protein>
    <recommendedName>
        <fullName evidence="4">DUF4369 domain-containing protein</fullName>
    </recommendedName>
</protein>
<dbReference type="EMBL" id="NIRR01000035">
    <property type="protein sequence ID" value="OWP61997.1"/>
    <property type="molecule type" value="Genomic_DNA"/>
</dbReference>
<dbReference type="OrthoDB" id="875371at2"/>
<evidence type="ECO:0008006" key="4">
    <source>
        <dbReference type="Google" id="ProtNLM"/>
    </source>
</evidence>
<gene>
    <name evidence="2" type="ORF">CDA63_16335</name>
</gene>
<proteinExistence type="predicted"/>
<comment type="caution">
    <text evidence="2">The sequence shown here is derived from an EMBL/GenBank/DDBJ whole genome shotgun (WGS) entry which is preliminary data.</text>
</comment>
<feature type="signal peptide" evidence="1">
    <location>
        <begin position="1"/>
        <end position="18"/>
    </location>
</feature>
<dbReference type="Proteomes" id="UP000197277">
    <property type="component" value="Unassembled WGS sequence"/>
</dbReference>
<dbReference type="RefSeq" id="WP_088465529.1">
    <property type="nucleotide sequence ID" value="NZ_NIRR01000035.1"/>
</dbReference>
<sequence>MRLLLLFPLLLLSQLGFAQFSSFEAGYYVLVDNHSTRYPAEIKLRDENTLLVRGENTKKEKLDLQDVLFFQVANRRFVPVGGFFISKGLGGTEVARGFAQLLDSGQVKLYEYKYYLTNPPVGNTMSVGSSYWQTLYLLQRPNDEEPTPVEANRLSGAGKYFRQTLAPFISSRPDLQKLLADRKITLDNLVPFIRALNSGQPFTGSLPQPPTREPY</sequence>
<keyword evidence="3" id="KW-1185">Reference proteome</keyword>
<feature type="chain" id="PRO_5012444838" description="DUF4369 domain-containing protein" evidence="1">
    <location>
        <begin position="19"/>
        <end position="215"/>
    </location>
</feature>
<name>A0A246FHI6_9BACT</name>
<keyword evidence="1" id="KW-0732">Signal</keyword>